<dbReference type="OrthoDB" id="295078at2759"/>
<dbReference type="PANTHER" id="PTHR47728">
    <property type="entry name" value="RAB GTPASE-ACTIVATING PROTEIN 1-LIKE"/>
    <property type="match status" value="1"/>
</dbReference>
<dbReference type="AlphaFoldDB" id="A0A7R9L808"/>
<accession>A0A7R9L808</accession>
<reference evidence="4" key="1">
    <citation type="submission" date="2020-11" db="EMBL/GenBank/DDBJ databases">
        <authorList>
            <person name="Tran Van P."/>
        </authorList>
    </citation>
    <scope>NUCLEOTIDE SEQUENCE</scope>
</reference>
<dbReference type="SUPFAM" id="SSF47923">
    <property type="entry name" value="Ypt/Rab-GAP domain of gyp1p"/>
    <property type="match status" value="1"/>
</dbReference>
<keyword evidence="1" id="KW-0175">Coiled coil</keyword>
<feature type="domain" description="Rab-GAP TBC" evidence="3">
    <location>
        <begin position="1"/>
        <end position="36"/>
    </location>
</feature>
<dbReference type="InterPro" id="IPR000195">
    <property type="entry name" value="Rab-GAP-TBC_dom"/>
</dbReference>
<feature type="coiled-coil region" evidence="1">
    <location>
        <begin position="116"/>
        <end position="210"/>
    </location>
</feature>
<evidence type="ECO:0000256" key="1">
    <source>
        <dbReference type="SAM" id="Coils"/>
    </source>
</evidence>
<protein>
    <recommendedName>
        <fullName evidence="3">Rab-GAP TBC domain-containing protein</fullName>
    </recommendedName>
</protein>
<evidence type="ECO:0000313" key="4">
    <source>
        <dbReference type="EMBL" id="CAD7636704.1"/>
    </source>
</evidence>
<keyword evidence="5" id="KW-1185">Reference proteome</keyword>
<feature type="compositionally biased region" description="Polar residues" evidence="2">
    <location>
        <begin position="361"/>
        <end position="388"/>
    </location>
</feature>
<gene>
    <name evidence="4" type="ORF">OSB1V03_LOCUS16718</name>
</gene>
<dbReference type="EMBL" id="CAJPIZ010018974">
    <property type="protein sequence ID" value="CAG2116761.1"/>
    <property type="molecule type" value="Genomic_DNA"/>
</dbReference>
<dbReference type="Pfam" id="PF23436">
    <property type="entry name" value="RabGap-TBC_2"/>
    <property type="match status" value="1"/>
</dbReference>
<feature type="region of interest" description="Disordered" evidence="2">
    <location>
        <begin position="361"/>
        <end position="399"/>
    </location>
</feature>
<name>A0A7R9L808_9ACAR</name>
<evidence type="ECO:0000313" key="5">
    <source>
        <dbReference type="Proteomes" id="UP000759131"/>
    </source>
</evidence>
<dbReference type="Proteomes" id="UP000759131">
    <property type="component" value="Unassembled WGS sequence"/>
</dbReference>
<dbReference type="EMBL" id="OC873549">
    <property type="protein sequence ID" value="CAD7636704.1"/>
    <property type="molecule type" value="Genomic_DNA"/>
</dbReference>
<dbReference type="Gene3D" id="1.10.472.80">
    <property type="entry name" value="Ypt/Rab-GAP domain of gyp1p, domain 3"/>
    <property type="match status" value="1"/>
</dbReference>
<proteinExistence type="predicted"/>
<evidence type="ECO:0000259" key="3">
    <source>
        <dbReference type="PROSITE" id="PS50086"/>
    </source>
</evidence>
<feature type="coiled-coil region" evidence="1">
    <location>
        <begin position="297"/>
        <end position="345"/>
    </location>
</feature>
<organism evidence="4">
    <name type="scientific">Medioppia subpectinata</name>
    <dbReference type="NCBI Taxonomy" id="1979941"/>
    <lineage>
        <taxon>Eukaryota</taxon>
        <taxon>Metazoa</taxon>
        <taxon>Ecdysozoa</taxon>
        <taxon>Arthropoda</taxon>
        <taxon>Chelicerata</taxon>
        <taxon>Arachnida</taxon>
        <taxon>Acari</taxon>
        <taxon>Acariformes</taxon>
        <taxon>Sarcoptiformes</taxon>
        <taxon>Oribatida</taxon>
        <taxon>Brachypylina</taxon>
        <taxon>Oppioidea</taxon>
        <taxon>Oppiidae</taxon>
        <taxon>Medioppia</taxon>
    </lineage>
</organism>
<sequence>GVEAHMYASQWFLTLFTAKFPLHVVFPILDLFLLDGMDTIFQVALALLSISKKDLLALDFEGVLKYFRVSLPKKFRTEENGKYLLRTAVAIKLKKLKKYEKEYQIWKESTKVENPIDRLEKENKRLVDSTLRLEQENDDLAQELLTTCNSKIRLRADLDKVEDKADTLSTELLTTRSLLVDVEDEKRRLEDEVKCLKEMCRRELERAESEIGRNTRIITEYKQICSQLQSRFESEQSSARESLAKVLDKVRDCDRCGPLVDDTRVSIGGNEMNGGDSGADGVDGSATGLSNHFHQKIAELESELVKSKVALVESECRNEELILQLNSAQTEISQMRAQNDESKNTWLSKTLSSIRDVATKPSATVTAKTPTTAGDQYSNHSSIASTPMSRDVSRDFANT</sequence>
<feature type="non-terminal residue" evidence="4">
    <location>
        <position position="1"/>
    </location>
</feature>
<dbReference type="PROSITE" id="PS50086">
    <property type="entry name" value="TBC_RABGAP"/>
    <property type="match status" value="1"/>
</dbReference>
<dbReference type="PANTHER" id="PTHR47728:SF1">
    <property type="entry name" value="RAB GTPASE ACTIVATING PROTEIN 1 LIKE"/>
    <property type="match status" value="1"/>
</dbReference>
<dbReference type="InterPro" id="IPR035969">
    <property type="entry name" value="Rab-GAP_TBC_sf"/>
</dbReference>
<evidence type="ECO:0000256" key="2">
    <source>
        <dbReference type="SAM" id="MobiDB-lite"/>
    </source>
</evidence>